<organism evidence="2 4">
    <name type="scientific">Prorocentrum cordatum</name>
    <dbReference type="NCBI Taxonomy" id="2364126"/>
    <lineage>
        <taxon>Eukaryota</taxon>
        <taxon>Sar</taxon>
        <taxon>Alveolata</taxon>
        <taxon>Dinophyceae</taxon>
        <taxon>Prorocentrales</taxon>
        <taxon>Prorocentraceae</taxon>
        <taxon>Prorocentrum</taxon>
    </lineage>
</organism>
<evidence type="ECO:0000256" key="1">
    <source>
        <dbReference type="SAM" id="Coils"/>
    </source>
</evidence>
<evidence type="ECO:0000313" key="4">
    <source>
        <dbReference type="Proteomes" id="UP001189429"/>
    </source>
</evidence>
<dbReference type="EMBL" id="CAUYUJ010008011">
    <property type="protein sequence ID" value="CAK0822614.1"/>
    <property type="molecule type" value="Genomic_DNA"/>
</dbReference>
<name>A0ABN9RSN9_9DINO</name>
<evidence type="ECO:0000313" key="2">
    <source>
        <dbReference type="EMBL" id="CAK0822310.1"/>
    </source>
</evidence>
<dbReference type="EMBL" id="CAUYUJ010007901">
    <property type="protein sequence ID" value="CAK0822310.1"/>
    <property type="molecule type" value="Genomic_DNA"/>
</dbReference>
<feature type="coiled-coil region" evidence="1">
    <location>
        <begin position="49"/>
        <end position="83"/>
    </location>
</feature>
<dbReference type="Proteomes" id="UP001189429">
    <property type="component" value="Unassembled WGS sequence"/>
</dbReference>
<keyword evidence="1" id="KW-0175">Coiled coil</keyword>
<proteinExistence type="predicted"/>
<protein>
    <submittedName>
        <fullName evidence="2">Uncharacterized protein</fullName>
    </submittedName>
</protein>
<keyword evidence="4" id="KW-1185">Reference proteome</keyword>
<feature type="non-terminal residue" evidence="2">
    <location>
        <position position="242"/>
    </location>
</feature>
<accession>A0ABN9RSN9</accession>
<gene>
    <name evidence="2" type="ORF">PCOR1329_LOCUS23366</name>
    <name evidence="3" type="ORF">PCOR1329_LOCUS23587</name>
</gene>
<reference evidence="2" key="1">
    <citation type="submission" date="2023-10" db="EMBL/GenBank/DDBJ databases">
        <authorList>
            <person name="Chen Y."/>
            <person name="Shah S."/>
            <person name="Dougan E. K."/>
            <person name="Thang M."/>
            <person name="Chan C."/>
        </authorList>
    </citation>
    <scope>NUCLEOTIDE SEQUENCE [LARGE SCALE GENOMIC DNA]</scope>
</reference>
<sequence>AKQMASLSYQAGDATRGKYYADVAASLEAASKPTEINVHQLVQQQHAAVRRLEKQLEGQLTRLLKWKQEAAELEELVRQSRDQLCKADEEYKAAVERLRDCSGAGATGAGAAPGPCSAPAIPLRGIMEGKFDLTSIIKFDIMEEFESSEYDVTEGDRKEYQTRLEKLQIGVQDLSKSLFEQLTSTAAEETMAKDFLLRTLTTQAVAQPQGEEKLLRLLSQAPHLSLLRGLSQPPQPLTSELG</sequence>
<evidence type="ECO:0000313" key="3">
    <source>
        <dbReference type="EMBL" id="CAK0822614.1"/>
    </source>
</evidence>
<feature type="non-terminal residue" evidence="2">
    <location>
        <position position="1"/>
    </location>
</feature>
<comment type="caution">
    <text evidence="2">The sequence shown here is derived from an EMBL/GenBank/DDBJ whole genome shotgun (WGS) entry which is preliminary data.</text>
</comment>